<dbReference type="AlphaFoldDB" id="A0A9P1ITI4"/>
<feature type="region of interest" description="Disordered" evidence="8">
    <location>
        <begin position="687"/>
        <end position="715"/>
    </location>
</feature>
<organism evidence="11 12">
    <name type="scientific">Caenorhabditis angaria</name>
    <dbReference type="NCBI Taxonomy" id="860376"/>
    <lineage>
        <taxon>Eukaryota</taxon>
        <taxon>Metazoa</taxon>
        <taxon>Ecdysozoa</taxon>
        <taxon>Nematoda</taxon>
        <taxon>Chromadorea</taxon>
        <taxon>Rhabditida</taxon>
        <taxon>Rhabditina</taxon>
        <taxon>Rhabditomorpha</taxon>
        <taxon>Rhabditoidea</taxon>
        <taxon>Rhabditidae</taxon>
        <taxon>Peloderinae</taxon>
        <taxon>Caenorhabditis</taxon>
    </lineage>
</organism>
<dbReference type="SMART" id="SM00317">
    <property type="entry name" value="SET"/>
    <property type="match status" value="1"/>
</dbReference>
<dbReference type="SUPFAM" id="SSF82199">
    <property type="entry name" value="SET domain"/>
    <property type="match status" value="1"/>
</dbReference>
<evidence type="ECO:0000259" key="10">
    <source>
        <dbReference type="PROSITE" id="PS50868"/>
    </source>
</evidence>
<dbReference type="Gene3D" id="2.170.270.10">
    <property type="entry name" value="SET domain"/>
    <property type="match status" value="1"/>
</dbReference>
<sequence length="715" mass="82657">MEILTRNVNQVLWPQKIDQIRKRENIDYLAKEQGKRRENIIAINKKSVENCIICGEKSGILYSCQGFINGLIEDGENEVRKKCLSKFHFDCIRSYNSFDYNIRYISLAECQNSILCPLHNCDCCFMERRKQSAFIGELIECVSCLRSFHKDKCFPVGSKRLEVVWKLDKPYKSEMLICSAHRPKPIIKPNSHIKSCLDCENEDNSQRTLINCRFCVRSFHQECRTTQEIDHKIINTDICEYCLTGESLGINSHVLAKWKNQYYPGIVRDWKFEKIPPILKKSKFFEEIGYCLVEWYENKTFSIVLFSELISFHTSSIKILDAIKDLRMRNSVRKDFRTLKRDVDFPAILKEVGRSLETARYLKKEDEKKFVELVETEYICDCPKTRNPHCQNSNCQNIQLHYECSESCTTQQGKCKNRGISENVPQQNLAIQVLPTPEKGYGVFAKQQIFSGDFIIEYAGEILSKREVDRRNLILEIGRDREANLFMAQLSKGRVIDSAKIGNWARYINHSCEPNCRFEKRSVIVGKSGRNGILYDERIAVVAIRNIQPGEEICFKYQMKTGNASQVPICKCGSDNCEGTLGGRRENDEIVEELEEIENIPERTTANKRKSALRVVANVPKRRCPPPTTSQPLQSINIPQVFQEYIANYNGDREKMAYLRNIQENVKSLDYQKEFLNEAIGWKLDKYKSKNSGKSPSNSQLYLDNSSNPGPSRIS</sequence>
<comment type="caution">
    <text evidence="11">The sequence shown here is derived from an EMBL/GenBank/DDBJ whole genome shotgun (WGS) entry which is preliminary data.</text>
</comment>
<dbReference type="InterPro" id="IPR003616">
    <property type="entry name" value="Post-SET_dom"/>
</dbReference>
<evidence type="ECO:0000256" key="5">
    <source>
        <dbReference type="ARBA" id="ARBA00022679"/>
    </source>
</evidence>
<dbReference type="GO" id="GO:0005694">
    <property type="term" value="C:chromosome"/>
    <property type="evidence" value="ECO:0007669"/>
    <property type="project" value="UniProtKB-SubCell"/>
</dbReference>
<evidence type="ECO:0000256" key="8">
    <source>
        <dbReference type="SAM" id="MobiDB-lite"/>
    </source>
</evidence>
<evidence type="ECO:0000256" key="6">
    <source>
        <dbReference type="ARBA" id="ARBA00022691"/>
    </source>
</evidence>
<keyword evidence="7" id="KW-0539">Nucleus</keyword>
<dbReference type="Proteomes" id="UP001152747">
    <property type="component" value="Unassembled WGS sequence"/>
</dbReference>
<dbReference type="InterPro" id="IPR001214">
    <property type="entry name" value="SET_dom"/>
</dbReference>
<dbReference type="PROSITE" id="PS50280">
    <property type="entry name" value="SET"/>
    <property type="match status" value="1"/>
</dbReference>
<evidence type="ECO:0000256" key="3">
    <source>
        <dbReference type="ARBA" id="ARBA00022454"/>
    </source>
</evidence>
<feature type="domain" description="SET" evidence="9">
    <location>
        <begin position="429"/>
        <end position="558"/>
    </location>
</feature>
<evidence type="ECO:0000256" key="1">
    <source>
        <dbReference type="ARBA" id="ARBA00004123"/>
    </source>
</evidence>
<dbReference type="Pfam" id="PF00856">
    <property type="entry name" value="SET"/>
    <property type="match status" value="1"/>
</dbReference>
<dbReference type="GO" id="GO:0008168">
    <property type="term" value="F:methyltransferase activity"/>
    <property type="evidence" value="ECO:0007669"/>
    <property type="project" value="UniProtKB-KW"/>
</dbReference>
<dbReference type="PROSITE" id="PS50868">
    <property type="entry name" value="POST_SET"/>
    <property type="match status" value="1"/>
</dbReference>
<dbReference type="GO" id="GO:0005634">
    <property type="term" value="C:nucleus"/>
    <property type="evidence" value="ECO:0007669"/>
    <property type="project" value="UniProtKB-SubCell"/>
</dbReference>
<feature type="compositionally biased region" description="Polar residues" evidence="8">
    <location>
        <begin position="700"/>
        <end position="715"/>
    </location>
</feature>
<name>A0A9P1ITI4_9PELO</name>
<keyword evidence="12" id="KW-1185">Reference proteome</keyword>
<evidence type="ECO:0000256" key="7">
    <source>
        <dbReference type="ARBA" id="ARBA00023242"/>
    </source>
</evidence>
<dbReference type="OrthoDB" id="422362at2759"/>
<gene>
    <name evidence="11" type="ORF">CAMP_LOCUS13584</name>
</gene>
<dbReference type="InterPro" id="IPR050777">
    <property type="entry name" value="SET2_Histone-Lys_MeTrsfase"/>
</dbReference>
<evidence type="ECO:0000313" key="12">
    <source>
        <dbReference type="Proteomes" id="UP001152747"/>
    </source>
</evidence>
<feature type="domain" description="Post-SET" evidence="10">
    <location>
        <begin position="566"/>
        <end position="582"/>
    </location>
</feature>
<accession>A0A9P1ITI4</accession>
<dbReference type="PANTHER" id="PTHR22884">
    <property type="entry name" value="SET DOMAIN PROTEINS"/>
    <property type="match status" value="1"/>
</dbReference>
<keyword evidence="6" id="KW-0949">S-adenosyl-L-methionine</keyword>
<keyword evidence="4" id="KW-0489">Methyltransferase</keyword>
<proteinExistence type="predicted"/>
<dbReference type="InterPro" id="IPR046341">
    <property type="entry name" value="SET_dom_sf"/>
</dbReference>
<reference evidence="11" key="1">
    <citation type="submission" date="2022-11" db="EMBL/GenBank/DDBJ databases">
        <authorList>
            <person name="Kikuchi T."/>
        </authorList>
    </citation>
    <scope>NUCLEOTIDE SEQUENCE</scope>
    <source>
        <strain evidence="11">PS1010</strain>
    </source>
</reference>
<evidence type="ECO:0000313" key="11">
    <source>
        <dbReference type="EMBL" id="CAI5450947.1"/>
    </source>
</evidence>
<evidence type="ECO:0000256" key="4">
    <source>
        <dbReference type="ARBA" id="ARBA00022603"/>
    </source>
</evidence>
<dbReference type="GO" id="GO:0032259">
    <property type="term" value="P:methylation"/>
    <property type="evidence" value="ECO:0007669"/>
    <property type="project" value="UniProtKB-KW"/>
</dbReference>
<comment type="subcellular location">
    <subcellularLocation>
        <location evidence="2">Chromosome</location>
    </subcellularLocation>
    <subcellularLocation>
        <location evidence="1">Nucleus</location>
    </subcellularLocation>
</comment>
<feature type="compositionally biased region" description="Low complexity" evidence="8">
    <location>
        <begin position="690"/>
        <end position="699"/>
    </location>
</feature>
<keyword evidence="5" id="KW-0808">Transferase</keyword>
<keyword evidence="3" id="KW-0158">Chromosome</keyword>
<evidence type="ECO:0008006" key="13">
    <source>
        <dbReference type="Google" id="ProtNLM"/>
    </source>
</evidence>
<protein>
    <recommendedName>
        <fullName evidence="13">Histone-lysine N-methyltransferase</fullName>
    </recommendedName>
</protein>
<evidence type="ECO:0000259" key="9">
    <source>
        <dbReference type="PROSITE" id="PS50280"/>
    </source>
</evidence>
<dbReference type="EMBL" id="CANHGI010000005">
    <property type="protein sequence ID" value="CAI5450947.1"/>
    <property type="molecule type" value="Genomic_DNA"/>
</dbReference>
<evidence type="ECO:0000256" key="2">
    <source>
        <dbReference type="ARBA" id="ARBA00004286"/>
    </source>
</evidence>